<dbReference type="InterPro" id="IPR014030">
    <property type="entry name" value="Ketoacyl_synth_N"/>
</dbReference>
<evidence type="ECO:0000259" key="6">
    <source>
        <dbReference type="PROSITE" id="PS52004"/>
    </source>
</evidence>
<dbReference type="PROSITE" id="PS52004">
    <property type="entry name" value="KS3_2"/>
    <property type="match status" value="1"/>
</dbReference>
<dbReference type="SMART" id="SM00827">
    <property type="entry name" value="PKS_AT"/>
    <property type="match status" value="1"/>
</dbReference>
<dbReference type="InterPro" id="IPR016039">
    <property type="entry name" value="Thiolase-like"/>
</dbReference>
<evidence type="ECO:0000256" key="2">
    <source>
        <dbReference type="ARBA" id="ARBA00022553"/>
    </source>
</evidence>
<evidence type="ECO:0000256" key="1">
    <source>
        <dbReference type="ARBA" id="ARBA00022450"/>
    </source>
</evidence>
<keyword evidence="1" id="KW-0596">Phosphopantetheine</keyword>
<dbReference type="InterPro" id="IPR018201">
    <property type="entry name" value="Ketoacyl_synth_AS"/>
</dbReference>
<dbReference type="InterPro" id="IPR036736">
    <property type="entry name" value="ACP-like_sf"/>
</dbReference>
<reference evidence="8" key="1">
    <citation type="journal article" date="2019" name="Int. J. Syst. Evol. Microbiol.">
        <title>The Global Catalogue of Microorganisms (GCM) 10K type strain sequencing project: providing services to taxonomists for standard genome sequencing and annotation.</title>
        <authorList>
            <consortium name="The Broad Institute Genomics Platform"/>
            <consortium name="The Broad Institute Genome Sequencing Center for Infectious Disease"/>
            <person name="Wu L."/>
            <person name="Ma J."/>
        </authorList>
    </citation>
    <scope>NUCLEOTIDE SEQUENCE [LARGE SCALE GENOMIC DNA]</scope>
    <source>
        <strain evidence="8">JCM 4788</strain>
    </source>
</reference>
<sequence length="1738" mass="183221">MRSLSSERRLSDTPIAIVGIGSLFPNSGDVGDFWRRVVEAEDCIREVPDSHWSTERYFDPDPMARDKTYSRRGGFLPDVQFDAMGLGIPPALLPSTDIVQLLSLVVARDLLRDAGVGESSWYEPSRTGVVLGISGSLSATIPLSSRMQAPVVADAARSIGLSERDADEIAERFTRAFVEWDEASFPGLLGNVVAGRIANRLNLGGMNCTVDAACASSLAAIEVAVRELAAGRQDMMVTGGCTVDNTVFAYMAFSKTPALSLTGNVRPFDESADGTLLGDGIGMIALRRLEAAERDGNKIYAVIRGLGTANDGRSGSIYAPQKTGQALALRRAYEDAGVPISSVGLFEAHGTGTKTGDSVELSALTEVIREVTDERKFAAIGSVKSQIGHTKAAAGAAGVIKAALALDQKILPPTINVTQPLEAAAAADSGIYVNTLARPWINEPGRPIRRAAVSAFGFGGTNYHCVLEEYTAPGQRPSVLAPTVRTALWHAPDAAGLERQLVQGAPVDDDAAVPAGDLRIGFVYRAQDEFEKLRSAAASLVRERPDADEWTDPAGVFGRREALPGHGKVAALFAGQGSQYVNMGRTAALSMPPVREAFDSMSMYGSGESVVSRVVFPPPGSREDEERQDELLRRTENAQLAIGALSVGQYNWLRELGFSPNGFLGHSFGELTALWAAGCLTEEDFFRLAGARGRAMAAPAPGNGASDSGAMAAISASGSVVDELVRAHRDVRVCNINAPGQYVVGGATRRIEELVAGAKAEGITASRLPVSAAFHTPFVEHAVESFRSAVESTEFRAPDRPVYADTAGAAYGSDPPRNKSVLVEQLRNPVDFSGRITEMYDAGFRVFVEFGPKSVLSALVEHTLTDKPVVCLSADRGPRACADRSLKLLALRLRVLGLPIHGISRYDRAAEAAPVAKGSFLLSAKNYVPEQKTAAYEQLLAKPHALASSVGQDEAAGASLEADSGYAAHDKGADVSISTSQLLTRHVTLHKEYLDGQLRFVQEMISDIAKDVAAVPAEEIRESLRALQRYNALILKGQEQGHSLITALLDGAEFTVSPVAGPVPVASPVVPAAAPVAEAVAPEPVAVVEAPVVEPVAEAPIADVPIAVADSPAVVRARGALLAVVSEKTGYPVDMLDVSMDIEADLGVDSIKRVEIVSGLQGMFPGIREMDTQRLGELRTLDDVVGLLVAADPEAVDGEAPSPGEVGRLAVAYDTVGEVVTRGKAFAPQSAALLVDDGSVLTRCVVDELLSMGLRPHLVTLPGVSPSAGGVPVTRLDSWDEAGLGKAVDAVVRRAGRLDLCVQMAGREAASVAHAVERLTHAILLAKLTQEHLLASMRDQRSGFVVVTNLDGAAGPGGGPSATGLLGGLTGLTKTLAVESPGLFCRSIDIAPGLDDTTVRAIVNGELNDADTALHEVACNGRRRTALTFAWTTVPSTAVGHADGGSPDASDVFVVTGGARGVTAECIAALAAEFPCELVVLGRTALDDEPDWARGRDGAELKESVIEEARRDGGKVSLPEVERRYRTILARREITANLARFRAVGARVAYHAVDILDAGAVKEVLGPYQERISGVIHGAGLLADRLIAKKRAEDITAVLATKLVGLDNVLSLLSARRLKHIVLFSSVAGLFGNRGQADYAVANEALNRMVPVLRRERRAEHVLSINWGAWDGGMVTMELRKMFEDRGVVLIPRHVGAGMFAEQFTPERGGDAIIMIGPTAGSASLDPSVSEPAAAAGG</sequence>
<proteinExistence type="predicted"/>
<comment type="caution">
    <text evidence="7">The sequence shown here is derived from an EMBL/GenBank/DDBJ whole genome shotgun (WGS) entry which is preliminary data.</text>
</comment>
<dbReference type="SUPFAM" id="SSF52151">
    <property type="entry name" value="FabD/lysophospholipase-like"/>
    <property type="match status" value="1"/>
</dbReference>
<dbReference type="Gene3D" id="3.40.50.720">
    <property type="entry name" value="NAD(P)-binding Rossmann-like Domain"/>
    <property type="match status" value="1"/>
</dbReference>
<keyword evidence="3" id="KW-0808">Transferase</keyword>
<accession>A0ABP3IB62</accession>
<dbReference type="SMART" id="SM00825">
    <property type="entry name" value="PKS_KS"/>
    <property type="match status" value="1"/>
</dbReference>
<feature type="domain" description="Ketosynthase family 3 (KS3)" evidence="6">
    <location>
        <begin position="12"/>
        <end position="469"/>
    </location>
</feature>
<dbReference type="SUPFAM" id="SSF51735">
    <property type="entry name" value="NAD(P)-binding Rossmann-fold domains"/>
    <property type="match status" value="2"/>
</dbReference>
<dbReference type="InterPro" id="IPR014031">
    <property type="entry name" value="Ketoacyl_synth_C"/>
</dbReference>
<dbReference type="InterPro" id="IPR036291">
    <property type="entry name" value="NAD(P)-bd_dom_sf"/>
</dbReference>
<dbReference type="CDD" id="cd00833">
    <property type="entry name" value="PKS"/>
    <property type="match status" value="1"/>
</dbReference>
<dbReference type="EMBL" id="BAAABX010000015">
    <property type="protein sequence ID" value="GAA0395440.1"/>
    <property type="molecule type" value="Genomic_DNA"/>
</dbReference>
<dbReference type="Pfam" id="PF00698">
    <property type="entry name" value="Acyl_transf_1"/>
    <property type="match status" value="1"/>
</dbReference>
<dbReference type="Gene3D" id="3.40.366.10">
    <property type="entry name" value="Malonyl-Coenzyme A Acyl Carrier Protein, domain 2"/>
    <property type="match status" value="1"/>
</dbReference>
<dbReference type="InterPro" id="IPR016036">
    <property type="entry name" value="Malonyl_transacylase_ACP-bd"/>
</dbReference>
<dbReference type="InterPro" id="IPR052568">
    <property type="entry name" value="PKS-FAS_Synthase"/>
</dbReference>
<dbReference type="Pfam" id="PF08659">
    <property type="entry name" value="KR"/>
    <property type="match status" value="1"/>
</dbReference>
<evidence type="ECO:0000256" key="3">
    <source>
        <dbReference type="ARBA" id="ARBA00022679"/>
    </source>
</evidence>
<dbReference type="Pfam" id="PF00550">
    <property type="entry name" value="PP-binding"/>
    <property type="match status" value="1"/>
</dbReference>
<dbReference type="Gene3D" id="1.10.1200.10">
    <property type="entry name" value="ACP-like"/>
    <property type="match status" value="1"/>
</dbReference>
<evidence type="ECO:0000313" key="7">
    <source>
        <dbReference type="EMBL" id="GAA0395440.1"/>
    </source>
</evidence>
<dbReference type="PROSITE" id="PS00606">
    <property type="entry name" value="KS3_1"/>
    <property type="match status" value="1"/>
</dbReference>
<dbReference type="Proteomes" id="UP001500879">
    <property type="component" value="Unassembled WGS sequence"/>
</dbReference>
<keyword evidence="8" id="KW-1185">Reference proteome</keyword>
<dbReference type="Pfam" id="PF00109">
    <property type="entry name" value="ketoacyl-synt"/>
    <property type="match status" value="1"/>
</dbReference>
<dbReference type="InterPro" id="IPR009081">
    <property type="entry name" value="PP-bd_ACP"/>
</dbReference>
<dbReference type="InterPro" id="IPR016035">
    <property type="entry name" value="Acyl_Trfase/lysoPLipase"/>
</dbReference>
<keyword evidence="4" id="KW-0045">Antibiotic biosynthesis</keyword>
<organism evidence="7 8">
    <name type="scientific">Streptomyces luteireticuli</name>
    <dbReference type="NCBI Taxonomy" id="173858"/>
    <lineage>
        <taxon>Bacteria</taxon>
        <taxon>Bacillati</taxon>
        <taxon>Actinomycetota</taxon>
        <taxon>Actinomycetes</taxon>
        <taxon>Kitasatosporales</taxon>
        <taxon>Streptomycetaceae</taxon>
        <taxon>Streptomyces</taxon>
    </lineage>
</organism>
<evidence type="ECO:0000313" key="8">
    <source>
        <dbReference type="Proteomes" id="UP001500879"/>
    </source>
</evidence>
<dbReference type="InterPro" id="IPR013968">
    <property type="entry name" value="PKS_KR"/>
</dbReference>
<keyword evidence="2" id="KW-0597">Phosphoprotein</keyword>
<gene>
    <name evidence="7" type="ORF">GCM10010357_15570</name>
</gene>
<dbReference type="Gene3D" id="3.40.47.10">
    <property type="match status" value="1"/>
</dbReference>
<dbReference type="SUPFAM" id="SSF55048">
    <property type="entry name" value="Probable ACP-binding domain of malonyl-CoA ACP transacylase"/>
    <property type="match status" value="1"/>
</dbReference>
<evidence type="ECO:0000256" key="4">
    <source>
        <dbReference type="ARBA" id="ARBA00023194"/>
    </source>
</evidence>
<dbReference type="InterPro" id="IPR057326">
    <property type="entry name" value="KR_dom"/>
</dbReference>
<dbReference type="SUPFAM" id="SSF53901">
    <property type="entry name" value="Thiolase-like"/>
    <property type="match status" value="1"/>
</dbReference>
<dbReference type="PANTHER" id="PTHR43074:SF1">
    <property type="entry name" value="BETA-KETOACYL SYNTHASE FAMILY PROTEIN-RELATED"/>
    <property type="match status" value="1"/>
</dbReference>
<dbReference type="Pfam" id="PF02801">
    <property type="entry name" value="Ketoacyl-synt_C"/>
    <property type="match status" value="1"/>
</dbReference>
<dbReference type="PANTHER" id="PTHR43074">
    <property type="entry name" value="OMEGA-3 POLYUNSATURATED FATTY ACID SYNTHASE PFAB-RELATED"/>
    <property type="match status" value="1"/>
</dbReference>
<dbReference type="SUPFAM" id="SSF47336">
    <property type="entry name" value="ACP-like"/>
    <property type="match status" value="1"/>
</dbReference>
<dbReference type="InterPro" id="IPR001227">
    <property type="entry name" value="Ac_transferase_dom_sf"/>
</dbReference>
<protein>
    <recommendedName>
        <fullName evidence="6">Ketosynthase family 3 (KS3) domain-containing protein</fullName>
    </recommendedName>
</protein>
<dbReference type="SMART" id="SM00822">
    <property type="entry name" value="PKS_KR"/>
    <property type="match status" value="1"/>
</dbReference>
<name>A0ABP3IB62_9ACTN</name>
<dbReference type="InterPro" id="IPR020841">
    <property type="entry name" value="PKS_Beta-ketoAc_synthase_dom"/>
</dbReference>
<keyword evidence="5" id="KW-0012">Acyltransferase</keyword>
<evidence type="ECO:0000256" key="5">
    <source>
        <dbReference type="ARBA" id="ARBA00023315"/>
    </source>
</evidence>
<dbReference type="InterPro" id="IPR014043">
    <property type="entry name" value="Acyl_transferase_dom"/>
</dbReference>